<feature type="transmembrane region" description="Helical" evidence="1">
    <location>
        <begin position="257"/>
        <end position="276"/>
    </location>
</feature>
<feature type="transmembrane region" description="Helical" evidence="1">
    <location>
        <begin position="126"/>
        <end position="148"/>
    </location>
</feature>
<dbReference type="PANTHER" id="PTHR30188">
    <property type="entry name" value="ABC TRANSPORTER PERMEASE PROTEIN-RELATED"/>
    <property type="match status" value="1"/>
</dbReference>
<sequence>MTEEVVTFHRHKKDTLRVLIKGDWSISFGLQNPENFLSHLTSEPETRHVVLDANQLGGWDSSLICYLVTLNALCKEQDIAVDVSGLPQGIIKLIALAEAVPEREGVAKRPMKQNPIDSVGVFVIEAFYQFTSFITFLGEALMAVGRLAKAKAVFRRQDLLIFLTDTGPSSLGIVTLISVLIGMILAFVGSVQLEKFGASIYVASLVGLAMAREMAPMMTAIIMAGRTGAAYAAQLGSMQVNEEIDALKTMGVSPVDYLVLPRLLALIVMMPLLTIYANMMGVFGGALVSILMLDLTWSMYLEQMMATVPLTHFFIGLVKSLIFGILVALSGCYMGMNSGRSASAVGQATTSAVVMGIVLIIVFDSLVTIVTTVFGI</sequence>
<dbReference type="RefSeq" id="WP_251810077.1">
    <property type="nucleotide sequence ID" value="NZ_CP101527.1"/>
</dbReference>
<gene>
    <name evidence="2" type="ORF">NNL22_16765</name>
</gene>
<dbReference type="SUPFAM" id="SSF52091">
    <property type="entry name" value="SpoIIaa-like"/>
    <property type="match status" value="1"/>
</dbReference>
<feature type="transmembrane region" description="Helical" evidence="1">
    <location>
        <begin position="169"/>
        <end position="190"/>
    </location>
</feature>
<evidence type="ECO:0000313" key="3">
    <source>
        <dbReference type="Proteomes" id="UP001164472"/>
    </source>
</evidence>
<reference evidence="2" key="1">
    <citation type="submission" date="2022-07" db="EMBL/GenBank/DDBJ databases">
        <title>Alkalimarinus sp. nov., isolated from gut of a Alitta virens.</title>
        <authorList>
            <person name="Yang A.I."/>
            <person name="Shin N.-R."/>
        </authorList>
    </citation>
    <scope>NUCLEOTIDE SEQUENCE</scope>
    <source>
        <strain evidence="2">FA028</strain>
    </source>
</reference>
<dbReference type="Proteomes" id="UP001164472">
    <property type="component" value="Chromosome"/>
</dbReference>
<name>A0A9E8HHY0_9ALTE</name>
<feature type="transmembrane region" description="Helical" evidence="1">
    <location>
        <begin position="348"/>
        <end position="374"/>
    </location>
</feature>
<keyword evidence="3" id="KW-1185">Reference proteome</keyword>
<protein>
    <submittedName>
        <fullName evidence="2">ABC transporter permease</fullName>
    </submittedName>
</protein>
<evidence type="ECO:0000256" key="1">
    <source>
        <dbReference type="SAM" id="Phobius"/>
    </source>
</evidence>
<dbReference type="InterPro" id="IPR030802">
    <property type="entry name" value="Permease_MalE"/>
</dbReference>
<evidence type="ECO:0000313" key="2">
    <source>
        <dbReference type="EMBL" id="UZW74650.1"/>
    </source>
</evidence>
<keyword evidence="1" id="KW-0812">Transmembrane</keyword>
<keyword evidence="1" id="KW-0472">Membrane</keyword>
<organism evidence="2 3">
    <name type="scientific">Alkalimarinus sediminis</name>
    <dbReference type="NCBI Taxonomy" id="1632866"/>
    <lineage>
        <taxon>Bacteria</taxon>
        <taxon>Pseudomonadati</taxon>
        <taxon>Pseudomonadota</taxon>
        <taxon>Gammaproteobacteria</taxon>
        <taxon>Alteromonadales</taxon>
        <taxon>Alteromonadaceae</taxon>
        <taxon>Alkalimarinus</taxon>
    </lineage>
</organism>
<dbReference type="Pfam" id="PF02405">
    <property type="entry name" value="MlaE"/>
    <property type="match status" value="1"/>
</dbReference>
<dbReference type="GO" id="GO:0005548">
    <property type="term" value="F:phospholipid transporter activity"/>
    <property type="evidence" value="ECO:0007669"/>
    <property type="project" value="TreeGrafter"/>
</dbReference>
<dbReference type="GO" id="GO:0043190">
    <property type="term" value="C:ATP-binding cassette (ABC) transporter complex"/>
    <property type="evidence" value="ECO:0007669"/>
    <property type="project" value="InterPro"/>
</dbReference>
<feature type="transmembrane region" description="Helical" evidence="1">
    <location>
        <begin position="282"/>
        <end position="301"/>
    </location>
</feature>
<keyword evidence="1" id="KW-1133">Transmembrane helix</keyword>
<dbReference type="InterPro" id="IPR036513">
    <property type="entry name" value="STAS_dom_sf"/>
</dbReference>
<accession>A0A9E8HHY0</accession>
<feature type="transmembrane region" description="Helical" evidence="1">
    <location>
        <begin position="196"/>
        <end position="215"/>
    </location>
</feature>
<proteinExistence type="predicted"/>
<feature type="transmembrane region" description="Helical" evidence="1">
    <location>
        <begin position="313"/>
        <end position="336"/>
    </location>
</feature>
<dbReference type="AlphaFoldDB" id="A0A9E8HHY0"/>
<dbReference type="PANTHER" id="PTHR30188:SF3">
    <property type="entry name" value="ABC TRANSPORTER PERMEASE"/>
    <property type="match status" value="1"/>
</dbReference>
<dbReference type="KEGG" id="asem:NNL22_16765"/>
<dbReference type="EMBL" id="CP101527">
    <property type="protein sequence ID" value="UZW74650.1"/>
    <property type="molecule type" value="Genomic_DNA"/>
</dbReference>